<gene>
    <name evidence="1" type="ORF">KIM322_12370</name>
</gene>
<dbReference type="RefSeq" id="WP_317637213.1">
    <property type="nucleotide sequence ID" value="NZ_AP026803.1"/>
</dbReference>
<evidence type="ECO:0000313" key="2">
    <source>
        <dbReference type="Proteomes" id="UP001321741"/>
    </source>
</evidence>
<dbReference type="EMBL" id="AP026803">
    <property type="protein sequence ID" value="BDR60976.1"/>
    <property type="molecule type" value="Genomic_DNA"/>
</dbReference>
<protein>
    <submittedName>
        <fullName evidence="1">Uncharacterized protein</fullName>
    </submittedName>
</protein>
<sequence>MNGKRAFKLINNLLDKDQGNYYADFVPISFPDTAPEEYAELADYLEKHYKPDFAEKIIFIALTIRYYYPTNIFLDGSSEDKRNILPEELADLIREMIIDNRIGLNILFKNADQYSLMRIEDGYDTIFCSLAGEGLSVVEQSLSHQGLFLKQYDGAFGNEVQEADGGWQIRPNNRKGDHPHGGGRWKLFNTDKLRQRTAILAADGTILRA</sequence>
<accession>A0ABN6SNZ3</accession>
<evidence type="ECO:0000313" key="1">
    <source>
        <dbReference type="EMBL" id="BDR60976.1"/>
    </source>
</evidence>
<name>A0ABN6SNZ3_9LACO</name>
<reference evidence="1 2" key="1">
    <citation type="journal article" date="2023" name="Microbiol. Spectr.">
        <title>Symbiosis of Carpenter Bees with Uncharacterized Lactic Acid Bacteria Showing NAD Auxotrophy.</title>
        <authorList>
            <person name="Kawasaki S."/>
            <person name="Ozawa K."/>
            <person name="Mori T."/>
            <person name="Yamamoto A."/>
            <person name="Ito M."/>
            <person name="Ohkuma M."/>
            <person name="Sakamoto M."/>
            <person name="Matsutani M."/>
        </authorList>
    </citation>
    <scope>NUCLEOTIDE SEQUENCE [LARGE SCALE GENOMIC DNA]</scope>
    <source>
        <strain evidence="1 2">Kim32-2</strain>
    </source>
</reference>
<proteinExistence type="predicted"/>
<dbReference type="Proteomes" id="UP001321741">
    <property type="component" value="Chromosome"/>
</dbReference>
<organism evidence="1 2">
    <name type="scientific">Lactobacillus xylocopicola</name>
    <dbReference type="NCBI Taxonomy" id="2976676"/>
    <lineage>
        <taxon>Bacteria</taxon>
        <taxon>Bacillati</taxon>
        <taxon>Bacillota</taxon>
        <taxon>Bacilli</taxon>
        <taxon>Lactobacillales</taxon>
        <taxon>Lactobacillaceae</taxon>
        <taxon>Lactobacillus</taxon>
    </lineage>
</organism>
<keyword evidence="2" id="KW-1185">Reference proteome</keyword>